<dbReference type="InterPro" id="IPR003439">
    <property type="entry name" value="ABC_transporter-like_ATP-bd"/>
</dbReference>
<evidence type="ECO:0000313" key="7">
    <source>
        <dbReference type="Proteomes" id="UP000219439"/>
    </source>
</evidence>
<dbReference type="Gene3D" id="3.40.50.300">
    <property type="entry name" value="P-loop containing nucleotide triphosphate hydrolases"/>
    <property type="match status" value="1"/>
</dbReference>
<dbReference type="PROSITE" id="PS00211">
    <property type="entry name" value="ABC_TRANSPORTER_1"/>
    <property type="match status" value="1"/>
</dbReference>
<dbReference type="InterPro" id="IPR050093">
    <property type="entry name" value="ABC_SmlMolc_Importer"/>
</dbReference>
<dbReference type="SUPFAM" id="SSF52540">
    <property type="entry name" value="P-loop containing nucleoside triphosphate hydrolases"/>
    <property type="match status" value="1"/>
</dbReference>
<dbReference type="InterPro" id="IPR017871">
    <property type="entry name" value="ABC_transporter-like_CS"/>
</dbReference>
<sequence>MTQSETFDMIDPSIATEMVQDKLVASGLQLSQIDIALDGKSLLSVSLDVKPGQIATIMGPSGSGKSTLLAYIGGFLASEFKASGKVMLNGCDICALPAHERKIGILFQDPLLFPHLSVGQNLLFGLAKDARGSERKERVCATLKDINLADFYDRDPATLSGGQKARVALARVLLSQPQALLLDEPFSKLDASLRAQMRQWVFDKAKAQGVPILLVTHDEEDAKAAAGPLIDLGR</sequence>
<evidence type="ECO:0000256" key="3">
    <source>
        <dbReference type="ARBA" id="ARBA00022741"/>
    </source>
</evidence>
<comment type="similarity">
    <text evidence="1">Belongs to the ABC transporter superfamily.</text>
</comment>
<protein>
    <submittedName>
        <fullName evidence="6">Putative thiamine transport system ATP-binding protein</fullName>
    </submittedName>
</protein>
<keyword evidence="3" id="KW-0547">Nucleotide-binding</keyword>
<accession>A0A285PGZ6</accession>
<evidence type="ECO:0000256" key="2">
    <source>
        <dbReference type="ARBA" id="ARBA00022448"/>
    </source>
</evidence>
<name>A0A285PGZ6_9HYPH</name>
<dbReference type="EMBL" id="OBEL01000005">
    <property type="protein sequence ID" value="SNZ20688.1"/>
    <property type="molecule type" value="Genomic_DNA"/>
</dbReference>
<evidence type="ECO:0000256" key="4">
    <source>
        <dbReference type="ARBA" id="ARBA00022840"/>
    </source>
</evidence>
<dbReference type="GO" id="GO:0005524">
    <property type="term" value="F:ATP binding"/>
    <property type="evidence" value="ECO:0007669"/>
    <property type="project" value="UniProtKB-KW"/>
</dbReference>
<evidence type="ECO:0000256" key="1">
    <source>
        <dbReference type="ARBA" id="ARBA00005417"/>
    </source>
</evidence>
<dbReference type="Pfam" id="PF00005">
    <property type="entry name" value="ABC_tran"/>
    <property type="match status" value="1"/>
</dbReference>
<gene>
    <name evidence="6" type="ORF">SAMN06265368_3798</name>
</gene>
<dbReference type="SMART" id="SM00382">
    <property type="entry name" value="AAA"/>
    <property type="match status" value="1"/>
</dbReference>
<dbReference type="PANTHER" id="PTHR42781">
    <property type="entry name" value="SPERMIDINE/PUTRESCINE IMPORT ATP-BINDING PROTEIN POTA"/>
    <property type="match status" value="1"/>
</dbReference>
<organism evidence="6 7">
    <name type="scientific">Cohaesibacter gelatinilyticus</name>
    <dbReference type="NCBI Taxonomy" id="372072"/>
    <lineage>
        <taxon>Bacteria</taxon>
        <taxon>Pseudomonadati</taxon>
        <taxon>Pseudomonadota</taxon>
        <taxon>Alphaproteobacteria</taxon>
        <taxon>Hyphomicrobiales</taxon>
        <taxon>Cohaesibacteraceae</taxon>
    </lineage>
</organism>
<dbReference type="PROSITE" id="PS50893">
    <property type="entry name" value="ABC_TRANSPORTER_2"/>
    <property type="match status" value="1"/>
</dbReference>
<keyword evidence="2" id="KW-0813">Transport</keyword>
<keyword evidence="4 6" id="KW-0067">ATP-binding</keyword>
<dbReference type="Proteomes" id="UP000219439">
    <property type="component" value="Unassembled WGS sequence"/>
</dbReference>
<dbReference type="InterPro" id="IPR027417">
    <property type="entry name" value="P-loop_NTPase"/>
</dbReference>
<proteinExistence type="inferred from homology"/>
<dbReference type="AlphaFoldDB" id="A0A285PGZ6"/>
<dbReference type="PANTHER" id="PTHR42781:SF4">
    <property type="entry name" value="SPERMIDINE_PUTRESCINE IMPORT ATP-BINDING PROTEIN POTA"/>
    <property type="match status" value="1"/>
</dbReference>
<dbReference type="GO" id="GO:0016887">
    <property type="term" value="F:ATP hydrolysis activity"/>
    <property type="evidence" value="ECO:0007669"/>
    <property type="project" value="InterPro"/>
</dbReference>
<dbReference type="InterPro" id="IPR003593">
    <property type="entry name" value="AAA+_ATPase"/>
</dbReference>
<keyword evidence="7" id="KW-1185">Reference proteome</keyword>
<evidence type="ECO:0000313" key="6">
    <source>
        <dbReference type="EMBL" id="SNZ20688.1"/>
    </source>
</evidence>
<feature type="domain" description="ABC transporter" evidence="5">
    <location>
        <begin position="19"/>
        <end position="233"/>
    </location>
</feature>
<reference evidence="6 7" key="1">
    <citation type="submission" date="2017-09" db="EMBL/GenBank/DDBJ databases">
        <authorList>
            <person name="Ehlers B."/>
            <person name="Leendertz F.H."/>
        </authorList>
    </citation>
    <scope>NUCLEOTIDE SEQUENCE [LARGE SCALE GENOMIC DNA]</scope>
    <source>
        <strain evidence="6 7">DSM 18289</strain>
    </source>
</reference>
<evidence type="ECO:0000259" key="5">
    <source>
        <dbReference type="PROSITE" id="PS50893"/>
    </source>
</evidence>